<evidence type="ECO:0000313" key="3">
    <source>
        <dbReference type="EMBL" id="GAX87605.1"/>
    </source>
</evidence>
<gene>
    <name evidence="3" type="ORF">LNAT_P0902</name>
</gene>
<feature type="domain" description="Gfo/Idh/MocA-like oxidoreductase N-terminal" evidence="1">
    <location>
        <begin position="5"/>
        <end position="129"/>
    </location>
</feature>
<dbReference type="Pfam" id="PF01408">
    <property type="entry name" value="GFO_IDH_MocA"/>
    <property type="match status" value="1"/>
</dbReference>
<organism evidence="3 4">
    <name type="scientific">Lebetimonas natsushimae</name>
    <dbReference type="NCBI Taxonomy" id="1936991"/>
    <lineage>
        <taxon>Bacteria</taxon>
        <taxon>Pseudomonadati</taxon>
        <taxon>Campylobacterota</taxon>
        <taxon>Epsilonproteobacteria</taxon>
        <taxon>Nautiliales</taxon>
        <taxon>Nautiliaceae</taxon>
        <taxon>Lebetimonas</taxon>
    </lineage>
</organism>
<evidence type="ECO:0000259" key="2">
    <source>
        <dbReference type="Pfam" id="PF22725"/>
    </source>
</evidence>
<dbReference type="SUPFAM" id="SSF51735">
    <property type="entry name" value="NAD(P)-binding Rossmann-fold domains"/>
    <property type="match status" value="1"/>
</dbReference>
<name>A0A292YEN7_9BACT</name>
<dbReference type="GO" id="GO:0000166">
    <property type="term" value="F:nucleotide binding"/>
    <property type="evidence" value="ECO:0007669"/>
    <property type="project" value="InterPro"/>
</dbReference>
<dbReference type="InterPro" id="IPR036291">
    <property type="entry name" value="NAD(P)-bd_dom_sf"/>
</dbReference>
<evidence type="ECO:0000259" key="1">
    <source>
        <dbReference type="Pfam" id="PF01408"/>
    </source>
</evidence>
<evidence type="ECO:0008006" key="5">
    <source>
        <dbReference type="Google" id="ProtNLM"/>
    </source>
</evidence>
<dbReference type="Proteomes" id="UP000217944">
    <property type="component" value="Unassembled WGS sequence"/>
</dbReference>
<protein>
    <recommendedName>
        <fullName evidence="5">Gfo/Idh/MocA family oxidoreductase</fullName>
    </recommendedName>
</protein>
<dbReference type="InterPro" id="IPR051317">
    <property type="entry name" value="Gfo/Idh/MocA_oxidoreduct"/>
</dbReference>
<keyword evidence="4" id="KW-1185">Reference proteome</keyword>
<dbReference type="Pfam" id="PF22725">
    <property type="entry name" value="GFO_IDH_MocA_C3"/>
    <property type="match status" value="1"/>
</dbReference>
<evidence type="ECO:0000313" key="4">
    <source>
        <dbReference type="Proteomes" id="UP000217944"/>
    </source>
</evidence>
<dbReference type="EMBL" id="BDME01000002">
    <property type="protein sequence ID" value="GAX87605.1"/>
    <property type="molecule type" value="Genomic_DNA"/>
</dbReference>
<feature type="domain" description="GFO/IDH/MocA-like oxidoreductase" evidence="2">
    <location>
        <begin position="140"/>
        <end position="263"/>
    </location>
</feature>
<sequence>MKKLKIAFLGGGINSAVGQVHRIAVEMDKKFELVAGCFSKNEKINLQTAKIYDIDIKRCYNSLEELIKYEKNNIDAISILTPIPNHKNEIIKCLDNNIKVICEKAIALSVEEASEIKKALKRNNGFLAVIYNYTGYPMLRELKHMIKNNKLGKINQIHIEMPQESFIKLNKNPQDWRLKDYILPTIYLDLASHIHNIIYFLIEEKPLEIIAINNNFGNFNVIDNTIAIINYTGNVVSNIWFSKSAIGHRNGLKVRVYGEKGSATWYQMKPENLYFCDNTGNKFIIDRESPNAIISKKKRYNRFKAGHPIGFIEAFANYYCDIYDSILHNQLNEYVFGIEEAIEGLKLLTAMNKSSKNKKWENIQ</sequence>
<reference evidence="3 4" key="1">
    <citation type="journal article" date="2017" name="Syst. Appl. Microbiol.">
        <title>Lebetimonas natsushimae sp. nov., a novel strictly anaerobic, moderately thermophilic chemoautotroph isolated from a deep-sea hydrothermal vent polychaete nest in the Mid-Okinawa Trough.</title>
        <authorList>
            <person name="Nagata R."/>
            <person name="Takaki Y."/>
            <person name="Tame A."/>
            <person name="Nunoura T."/>
            <person name="Muto H."/>
            <person name="Mino S."/>
            <person name="Sawayama S."/>
            <person name="Takai K."/>
            <person name="Nakagawa S."/>
        </authorList>
    </citation>
    <scope>NUCLEOTIDE SEQUENCE [LARGE SCALE GENOMIC DNA]</scope>
    <source>
        <strain evidence="3 4">HS1857</strain>
    </source>
</reference>
<dbReference type="PANTHER" id="PTHR43708:SF3">
    <property type="entry name" value="OXIDOREDUCTASE"/>
    <property type="match status" value="1"/>
</dbReference>
<dbReference type="RefSeq" id="WP_096258827.1">
    <property type="nucleotide sequence ID" value="NZ_BDME01000002.1"/>
</dbReference>
<dbReference type="SUPFAM" id="SSF55347">
    <property type="entry name" value="Glyceraldehyde-3-phosphate dehydrogenase-like, C-terminal domain"/>
    <property type="match status" value="1"/>
</dbReference>
<dbReference type="Gene3D" id="3.30.360.10">
    <property type="entry name" value="Dihydrodipicolinate Reductase, domain 2"/>
    <property type="match status" value="1"/>
</dbReference>
<dbReference type="OrthoDB" id="9782091at2"/>
<proteinExistence type="predicted"/>
<dbReference type="PANTHER" id="PTHR43708">
    <property type="entry name" value="CONSERVED EXPRESSED OXIDOREDUCTASE (EUROFUNG)"/>
    <property type="match status" value="1"/>
</dbReference>
<dbReference type="InterPro" id="IPR055170">
    <property type="entry name" value="GFO_IDH_MocA-like_dom"/>
</dbReference>
<accession>A0A292YEN7</accession>
<comment type="caution">
    <text evidence="3">The sequence shown here is derived from an EMBL/GenBank/DDBJ whole genome shotgun (WGS) entry which is preliminary data.</text>
</comment>
<dbReference type="InterPro" id="IPR000683">
    <property type="entry name" value="Gfo/Idh/MocA-like_OxRdtase_N"/>
</dbReference>
<dbReference type="AlphaFoldDB" id="A0A292YEN7"/>
<dbReference type="Gene3D" id="3.40.50.720">
    <property type="entry name" value="NAD(P)-binding Rossmann-like Domain"/>
    <property type="match status" value="1"/>
</dbReference>